<name>A0A498L571_LABRO</name>
<dbReference type="Proteomes" id="UP000290572">
    <property type="component" value="Unassembled WGS sequence"/>
</dbReference>
<evidence type="ECO:0000313" key="3">
    <source>
        <dbReference type="EMBL" id="RXN13128.1"/>
    </source>
</evidence>
<accession>A0A498L571</accession>
<evidence type="ECO:0000313" key="4">
    <source>
        <dbReference type="Proteomes" id="UP000290572"/>
    </source>
</evidence>
<protein>
    <submittedName>
        <fullName evidence="2">Uncharacterized protein</fullName>
    </submittedName>
</protein>
<keyword evidence="4" id="KW-1185">Reference proteome</keyword>
<sequence length="78" mass="7977">MAHPTDGLLVPVPSPSLGGVLLSWEGGLLTLGEGPPVPLEEPGEKSLAQGHTGGGGCRDQTSNLLFTSSLVYLTIPQK</sequence>
<feature type="region of interest" description="Disordered" evidence="1">
    <location>
        <begin position="32"/>
        <end position="60"/>
    </location>
</feature>
<dbReference type="EMBL" id="QBIY01013482">
    <property type="protein sequence ID" value="RXN03379.1"/>
    <property type="molecule type" value="Genomic_DNA"/>
</dbReference>
<evidence type="ECO:0000313" key="2">
    <source>
        <dbReference type="EMBL" id="RXN03379.1"/>
    </source>
</evidence>
<reference evidence="2 4" key="1">
    <citation type="submission" date="2018-03" db="EMBL/GenBank/DDBJ databases">
        <title>Draft genome sequence of Rohu Carp (Labeo rohita).</title>
        <authorList>
            <person name="Das P."/>
            <person name="Kushwaha B."/>
            <person name="Joshi C.G."/>
            <person name="Kumar D."/>
            <person name="Nagpure N.S."/>
            <person name="Sahoo L."/>
            <person name="Das S.P."/>
            <person name="Bit A."/>
            <person name="Patnaik S."/>
            <person name="Meher P.K."/>
            <person name="Jayasankar P."/>
            <person name="Koringa P.G."/>
            <person name="Patel N.V."/>
            <person name="Hinsu A.T."/>
            <person name="Kumar R."/>
            <person name="Pandey M."/>
            <person name="Agarwal S."/>
            <person name="Srivastava S."/>
            <person name="Singh M."/>
            <person name="Iquebal M.A."/>
            <person name="Jaiswal S."/>
            <person name="Angadi U.B."/>
            <person name="Kumar N."/>
            <person name="Raza M."/>
            <person name="Shah T.M."/>
            <person name="Rai A."/>
            <person name="Jena J.K."/>
        </authorList>
    </citation>
    <scope>NUCLEOTIDE SEQUENCE [LARGE SCALE GENOMIC DNA]</scope>
    <source>
        <strain evidence="2">DASCIFA01</strain>
        <tissue evidence="2">Testis</tissue>
    </source>
</reference>
<proteinExistence type="predicted"/>
<dbReference type="AlphaFoldDB" id="A0A498L571"/>
<evidence type="ECO:0000256" key="1">
    <source>
        <dbReference type="SAM" id="MobiDB-lite"/>
    </source>
</evidence>
<organism evidence="2 4">
    <name type="scientific">Labeo rohita</name>
    <name type="common">Indian major carp</name>
    <name type="synonym">Cyprinus rohita</name>
    <dbReference type="NCBI Taxonomy" id="84645"/>
    <lineage>
        <taxon>Eukaryota</taxon>
        <taxon>Metazoa</taxon>
        <taxon>Chordata</taxon>
        <taxon>Craniata</taxon>
        <taxon>Vertebrata</taxon>
        <taxon>Euteleostomi</taxon>
        <taxon>Actinopterygii</taxon>
        <taxon>Neopterygii</taxon>
        <taxon>Teleostei</taxon>
        <taxon>Ostariophysi</taxon>
        <taxon>Cypriniformes</taxon>
        <taxon>Cyprinidae</taxon>
        <taxon>Labeoninae</taxon>
        <taxon>Labeonini</taxon>
        <taxon>Labeo</taxon>
    </lineage>
</organism>
<gene>
    <name evidence="3" type="ORF">ROHU_009840</name>
    <name evidence="2" type="ORF">ROHU_013398</name>
</gene>
<dbReference type="EMBL" id="QBIY01012999">
    <property type="protein sequence ID" value="RXN13128.1"/>
    <property type="molecule type" value="Genomic_DNA"/>
</dbReference>
<comment type="caution">
    <text evidence="2">The sequence shown here is derived from an EMBL/GenBank/DDBJ whole genome shotgun (WGS) entry which is preliminary data.</text>
</comment>